<dbReference type="SUPFAM" id="SSF52096">
    <property type="entry name" value="ClpP/crotonase"/>
    <property type="match status" value="1"/>
</dbReference>
<organism evidence="3 4">
    <name type="scientific">Zobellia amurskyensis</name>
    <dbReference type="NCBI Taxonomy" id="248905"/>
    <lineage>
        <taxon>Bacteria</taxon>
        <taxon>Pseudomonadati</taxon>
        <taxon>Bacteroidota</taxon>
        <taxon>Flavobacteriia</taxon>
        <taxon>Flavobacteriales</taxon>
        <taxon>Flavobacteriaceae</taxon>
        <taxon>Zobellia</taxon>
    </lineage>
</organism>
<dbReference type="AlphaFoldDB" id="A0A7X2ZU53"/>
<dbReference type="EMBL" id="RCNR01000018">
    <property type="protein sequence ID" value="MUH36389.1"/>
    <property type="molecule type" value="Genomic_DNA"/>
</dbReference>
<feature type="domain" description="Tail specific protease" evidence="1">
    <location>
        <begin position="237"/>
        <end position="381"/>
    </location>
</feature>
<dbReference type="GO" id="GO:0007165">
    <property type="term" value="P:signal transduction"/>
    <property type="evidence" value="ECO:0007669"/>
    <property type="project" value="TreeGrafter"/>
</dbReference>
<dbReference type="GO" id="GO:0006508">
    <property type="term" value="P:proteolysis"/>
    <property type="evidence" value="ECO:0007669"/>
    <property type="project" value="UniProtKB-KW"/>
</dbReference>
<sequence length="503" mass="55954">MKKYLLLPLSIAFLFIGCKNDDNIFPDKQEELKTASDYPAQNFMYQVMNEWYFWQADVPNLADDKFEDSNDPDYIAFLASESNPSDFFYNDLAYNHKEAVGDAAASDRFSVAVENYKDLVNSLQGISSSNGVEFQLYVTENDIDIYGVVTYILPNSDASSKEITRGNVFNGVDGQTLTRSNYIDLLFSDNSNYTLNMADFSGDSVIGNGKEVALTKIENFSENPIHINKIIEQNGKKIGYLMYNGFLAAYDDQLNTVFGEFKSEKIDELILDFRYNGGGRVTSAIQMASAVYGTETDKLFLKARYNSKKMAVLPVDDNFTDKTHDSKTDLNTLNLKKVYIIATGRTASSSELVMNGLAPYVDVVHIGEVTVGKSEFSNTFVDAPDPQTGYFYTGNNDDNINPNNQWGIQPLLGKNENADGFSDYENGLVPDYEIIEDIENLGVLGDVDEPLLALTLSVISGNTAKRSLNHGSFSKSFAHSRIFSLTNNSMVMDGLLKPLKSKN</sequence>
<dbReference type="InterPro" id="IPR005151">
    <property type="entry name" value="Tail-specific_protease"/>
</dbReference>
<dbReference type="GO" id="GO:0004175">
    <property type="term" value="F:endopeptidase activity"/>
    <property type="evidence" value="ECO:0007669"/>
    <property type="project" value="TreeGrafter"/>
</dbReference>
<dbReference type="Gene3D" id="3.90.226.10">
    <property type="entry name" value="2-enoyl-CoA Hydratase, Chain A, domain 1"/>
    <property type="match status" value="1"/>
</dbReference>
<gene>
    <name evidence="3" type="ORF">D9O36_11110</name>
</gene>
<accession>A0A7X2ZU53</accession>
<keyword evidence="3" id="KW-0378">Hydrolase</keyword>
<dbReference type="PANTHER" id="PTHR32060">
    <property type="entry name" value="TAIL-SPECIFIC PROTEASE"/>
    <property type="match status" value="1"/>
</dbReference>
<dbReference type="InterPro" id="IPR041613">
    <property type="entry name" value="Pept_S41_N"/>
</dbReference>
<name>A0A7X2ZU53_9FLAO</name>
<protein>
    <submittedName>
        <fullName evidence="3">Carboxyl-terminal protease</fullName>
    </submittedName>
</protein>
<dbReference type="Proteomes" id="UP000540519">
    <property type="component" value="Unassembled WGS sequence"/>
</dbReference>
<dbReference type="GO" id="GO:0030288">
    <property type="term" value="C:outer membrane-bounded periplasmic space"/>
    <property type="evidence" value="ECO:0007669"/>
    <property type="project" value="TreeGrafter"/>
</dbReference>
<dbReference type="Pfam" id="PF03572">
    <property type="entry name" value="Peptidase_S41"/>
    <property type="match status" value="1"/>
</dbReference>
<dbReference type="OrthoDB" id="7168509at2"/>
<dbReference type="InterPro" id="IPR036034">
    <property type="entry name" value="PDZ_sf"/>
</dbReference>
<dbReference type="RefSeq" id="WP_155599969.1">
    <property type="nucleotide sequence ID" value="NZ_RCNR01000018.1"/>
</dbReference>
<dbReference type="Gene3D" id="3.30.750.170">
    <property type="match status" value="1"/>
</dbReference>
<dbReference type="Gene3D" id="2.30.42.10">
    <property type="match status" value="1"/>
</dbReference>
<dbReference type="InterPro" id="IPR029045">
    <property type="entry name" value="ClpP/crotonase-like_dom_sf"/>
</dbReference>
<dbReference type="CDD" id="cd07561">
    <property type="entry name" value="Peptidase_S41_CPP_like"/>
    <property type="match status" value="1"/>
</dbReference>
<evidence type="ECO:0000313" key="4">
    <source>
        <dbReference type="Proteomes" id="UP000540519"/>
    </source>
</evidence>
<dbReference type="PANTHER" id="PTHR32060:SF30">
    <property type="entry name" value="CARBOXY-TERMINAL PROCESSING PROTEASE CTPA"/>
    <property type="match status" value="1"/>
</dbReference>
<dbReference type="GO" id="GO:0008236">
    <property type="term" value="F:serine-type peptidase activity"/>
    <property type="evidence" value="ECO:0007669"/>
    <property type="project" value="InterPro"/>
</dbReference>
<evidence type="ECO:0000259" key="2">
    <source>
        <dbReference type="Pfam" id="PF18294"/>
    </source>
</evidence>
<keyword evidence="3" id="KW-0645">Protease</keyword>
<evidence type="ECO:0000259" key="1">
    <source>
        <dbReference type="Pfam" id="PF03572"/>
    </source>
</evidence>
<proteinExistence type="predicted"/>
<evidence type="ECO:0000313" key="3">
    <source>
        <dbReference type="EMBL" id="MUH36389.1"/>
    </source>
</evidence>
<keyword evidence="4" id="KW-1185">Reference proteome</keyword>
<reference evidence="3 4" key="1">
    <citation type="journal article" date="2019" name="Mar. Drugs">
        <title>Comparative Genomics and CAZyme Genome Repertoires of Marine Zobellia amurskyensis KMM 3526(T) and Zobellia laminariae KMM 3676(T).</title>
        <authorList>
            <person name="Chernysheva N."/>
            <person name="Bystritskaya E."/>
            <person name="Stenkova A."/>
            <person name="Golovkin I."/>
            <person name="Nedashkovskaya O."/>
            <person name="Isaeva M."/>
        </authorList>
    </citation>
    <scope>NUCLEOTIDE SEQUENCE [LARGE SCALE GENOMIC DNA]</scope>
    <source>
        <strain evidence="3 4">KMM 3526</strain>
    </source>
</reference>
<comment type="caution">
    <text evidence="3">The sequence shown here is derived from an EMBL/GenBank/DDBJ whole genome shotgun (WGS) entry which is preliminary data.</text>
</comment>
<feature type="domain" description="Peptidase S41 N-terminal" evidence="2">
    <location>
        <begin position="41"/>
        <end position="110"/>
    </location>
</feature>
<dbReference type="PROSITE" id="PS51257">
    <property type="entry name" value="PROKAR_LIPOPROTEIN"/>
    <property type="match status" value="1"/>
</dbReference>
<dbReference type="Pfam" id="PF18294">
    <property type="entry name" value="Pept_S41_N"/>
    <property type="match status" value="1"/>
</dbReference>